<organism evidence="1">
    <name type="scientific">marine sediment metagenome</name>
    <dbReference type="NCBI Taxonomy" id="412755"/>
    <lineage>
        <taxon>unclassified sequences</taxon>
        <taxon>metagenomes</taxon>
        <taxon>ecological metagenomes</taxon>
    </lineage>
</organism>
<protein>
    <recommendedName>
        <fullName evidence="2">RNA polymerase sigma-70 region 4 domain-containing protein</fullName>
    </recommendedName>
</protein>
<gene>
    <name evidence="1" type="ORF">S01H1_43412</name>
</gene>
<dbReference type="AlphaFoldDB" id="X0U336"/>
<comment type="caution">
    <text evidence="1">The sequence shown here is derived from an EMBL/GenBank/DDBJ whole genome shotgun (WGS) entry which is preliminary data.</text>
</comment>
<feature type="non-terminal residue" evidence="1">
    <location>
        <position position="1"/>
    </location>
</feature>
<sequence>AESIIRFRLKSLNKRQKAYLALRNIGRPAHSAKITEVYNFLFPDHPSTEHNIHAVLSHEKCGVVWIGIRSTFALKEWGYEHPSETLFNTVTKIVEEKYKETTRPVPFTIIVAEMGKHRQVVRNSSLTIASHCNPNLHRIGKNSFIPKKPDEEIQGEISAEKLDRVLRELKTKEQGGSTIANIPKNEKTSEKTTKLPDAKIKYYKKIFQLYKEYRTFKEVARRVSLTSERVRQILERGNKNGLFEYPIKKIQIPSLNKTKEKIKKG</sequence>
<proteinExistence type="predicted"/>
<name>X0U336_9ZZZZ</name>
<dbReference type="EMBL" id="BARS01027654">
    <property type="protein sequence ID" value="GAG00194.1"/>
    <property type="molecule type" value="Genomic_DNA"/>
</dbReference>
<evidence type="ECO:0008006" key="2">
    <source>
        <dbReference type="Google" id="ProtNLM"/>
    </source>
</evidence>
<feature type="non-terminal residue" evidence="1">
    <location>
        <position position="265"/>
    </location>
</feature>
<evidence type="ECO:0000313" key="1">
    <source>
        <dbReference type="EMBL" id="GAG00194.1"/>
    </source>
</evidence>
<reference evidence="1" key="1">
    <citation type="journal article" date="2014" name="Front. Microbiol.">
        <title>High frequency of phylogenetically diverse reductive dehalogenase-homologous genes in deep subseafloor sedimentary metagenomes.</title>
        <authorList>
            <person name="Kawai M."/>
            <person name="Futagami T."/>
            <person name="Toyoda A."/>
            <person name="Takaki Y."/>
            <person name="Nishi S."/>
            <person name="Hori S."/>
            <person name="Arai W."/>
            <person name="Tsubouchi T."/>
            <person name="Morono Y."/>
            <person name="Uchiyama I."/>
            <person name="Ito T."/>
            <person name="Fujiyama A."/>
            <person name="Inagaki F."/>
            <person name="Takami H."/>
        </authorList>
    </citation>
    <scope>NUCLEOTIDE SEQUENCE</scope>
    <source>
        <strain evidence="1">Expedition CK06-06</strain>
    </source>
</reference>
<accession>X0U336</accession>